<accession>A0A2N0Z543</accession>
<evidence type="ECO:0000313" key="2">
    <source>
        <dbReference type="Proteomes" id="UP000233375"/>
    </source>
</evidence>
<protein>
    <submittedName>
        <fullName evidence="1">DUF1284 domain-containing protein</fullName>
    </submittedName>
</protein>
<name>A0A2N0Z543_9BACI</name>
<dbReference type="InterPro" id="IPR009702">
    <property type="entry name" value="DUF1284"/>
</dbReference>
<sequence>MKRKVVLRGHHLLCVHGFQGMGYSPIFVNKMEETVASIRDEQVNFPIKVVDELDETCLFCPHSREGICNAPKANEFVQELDRKVLTHLQIEKNQLYLKEELVSLVAEKVNPDDLDFLCEGCSWLSYGVCKEGIKTLQEKRKLS</sequence>
<proteinExistence type="predicted"/>
<dbReference type="EMBL" id="PISE01000011">
    <property type="protein sequence ID" value="PKG24609.1"/>
    <property type="molecule type" value="Genomic_DNA"/>
</dbReference>
<dbReference type="Pfam" id="PF06935">
    <property type="entry name" value="DUF1284"/>
    <property type="match status" value="1"/>
</dbReference>
<organism evidence="1 2">
    <name type="scientific">Niallia nealsonii</name>
    <dbReference type="NCBI Taxonomy" id="115979"/>
    <lineage>
        <taxon>Bacteria</taxon>
        <taxon>Bacillati</taxon>
        <taxon>Bacillota</taxon>
        <taxon>Bacilli</taxon>
        <taxon>Bacillales</taxon>
        <taxon>Bacillaceae</taxon>
        <taxon>Niallia</taxon>
    </lineage>
</organism>
<keyword evidence="2" id="KW-1185">Reference proteome</keyword>
<reference evidence="1 2" key="1">
    <citation type="journal article" date="2003" name="Int. J. Syst. Evol. Microbiol.">
        <title>Bacillus nealsonii sp. nov., isolated from a spacecraft-assembly facility, whose spores are gamma-radiation resistant.</title>
        <authorList>
            <person name="Venkateswaran K."/>
            <person name="Kempf M."/>
            <person name="Chen F."/>
            <person name="Satomi M."/>
            <person name="Nicholson W."/>
            <person name="Kern R."/>
        </authorList>
    </citation>
    <scope>NUCLEOTIDE SEQUENCE [LARGE SCALE GENOMIC DNA]</scope>
    <source>
        <strain evidence="1 2">FO-92</strain>
    </source>
</reference>
<dbReference type="AlphaFoldDB" id="A0A2N0Z543"/>
<gene>
    <name evidence="1" type="ORF">CWS01_04935</name>
</gene>
<dbReference type="OrthoDB" id="121064at2"/>
<comment type="caution">
    <text evidence="1">The sequence shown here is derived from an EMBL/GenBank/DDBJ whole genome shotgun (WGS) entry which is preliminary data.</text>
</comment>
<dbReference type="Proteomes" id="UP000233375">
    <property type="component" value="Unassembled WGS sequence"/>
</dbReference>
<evidence type="ECO:0000313" key="1">
    <source>
        <dbReference type="EMBL" id="PKG24609.1"/>
    </source>
</evidence>
<dbReference type="RefSeq" id="WP_101175955.1">
    <property type="nucleotide sequence ID" value="NZ_PISE01000011.1"/>
</dbReference>